<reference evidence="2" key="1">
    <citation type="submission" date="2021-05" db="EMBL/GenBank/DDBJ databases">
        <authorList>
            <person name="Alioto T."/>
            <person name="Alioto T."/>
            <person name="Gomez Garrido J."/>
        </authorList>
    </citation>
    <scope>NUCLEOTIDE SEQUENCE</scope>
</reference>
<evidence type="ECO:0000313" key="2">
    <source>
        <dbReference type="EMBL" id="CAG6742597.1"/>
    </source>
</evidence>
<feature type="signal peptide" evidence="1">
    <location>
        <begin position="1"/>
        <end position="20"/>
    </location>
</feature>
<keyword evidence="1" id="KW-0732">Signal</keyword>
<proteinExistence type="predicted"/>
<evidence type="ECO:0000256" key="1">
    <source>
        <dbReference type="SAM" id="SignalP"/>
    </source>
</evidence>
<feature type="chain" id="PRO_5034222487" evidence="1">
    <location>
        <begin position="21"/>
        <end position="150"/>
    </location>
</feature>
<accession>A0A8D8ZAJ0</accession>
<dbReference type="EMBL" id="HBUF01437299">
    <property type="protein sequence ID" value="CAG6742597.1"/>
    <property type="molecule type" value="Transcribed_RNA"/>
</dbReference>
<name>A0A8D8ZAJ0_9HEMI</name>
<organism evidence="2">
    <name type="scientific">Cacopsylla melanoneura</name>
    <dbReference type="NCBI Taxonomy" id="428564"/>
    <lineage>
        <taxon>Eukaryota</taxon>
        <taxon>Metazoa</taxon>
        <taxon>Ecdysozoa</taxon>
        <taxon>Arthropoda</taxon>
        <taxon>Hexapoda</taxon>
        <taxon>Insecta</taxon>
        <taxon>Pterygota</taxon>
        <taxon>Neoptera</taxon>
        <taxon>Paraneoptera</taxon>
        <taxon>Hemiptera</taxon>
        <taxon>Sternorrhyncha</taxon>
        <taxon>Psylloidea</taxon>
        <taxon>Psyllidae</taxon>
        <taxon>Psyllinae</taxon>
        <taxon>Cacopsylla</taxon>
    </lineage>
</organism>
<sequence length="150" mass="16657">MPSKLTSIFLVAGIIHLIGAERTPLCHLEKCSDPVEISVPSPPQINITSEERLAQLKKINHELEVTYHQTQCYTAVCSFGILHQDSRGCSKITSNIVQGISEMRHISKGEGSLAGKFCHDPDDCSVDDCMNKMLIHRKQGNKDFTYQGES</sequence>
<dbReference type="AlphaFoldDB" id="A0A8D8ZAJ0"/>
<protein>
    <submittedName>
        <fullName evidence="2">Uncharacterized protein</fullName>
    </submittedName>
</protein>